<evidence type="ECO:0000313" key="2">
    <source>
        <dbReference type="EMBL" id="CRL01525.1"/>
    </source>
</evidence>
<keyword evidence="1" id="KW-0732">Signal</keyword>
<sequence length="153" mass="17518">MKYIFCVVLLCCLSQVYCGIYSLYANNRNIFHDLTKKDKAQRGNIVGEKRQVDINDKHVTDLLNEHLGRLITEDDSKFLVDQIDEISKQTVAGVSYRIKGHFQVEGDKKDCTVTILERVWHETEKVIISANCEDGSCYVTETYTCPPQSFVAF</sequence>
<feature type="chain" id="PRO_5012181841" evidence="1">
    <location>
        <begin position="19"/>
        <end position="153"/>
    </location>
</feature>
<dbReference type="Proteomes" id="UP000183832">
    <property type="component" value="Unassembled WGS sequence"/>
</dbReference>
<keyword evidence="3" id="KW-1185">Reference proteome</keyword>
<gene>
    <name evidence="2" type="ORF">CLUMA_CG014206</name>
</gene>
<organism evidence="2 3">
    <name type="scientific">Clunio marinus</name>
    <dbReference type="NCBI Taxonomy" id="568069"/>
    <lineage>
        <taxon>Eukaryota</taxon>
        <taxon>Metazoa</taxon>
        <taxon>Ecdysozoa</taxon>
        <taxon>Arthropoda</taxon>
        <taxon>Hexapoda</taxon>
        <taxon>Insecta</taxon>
        <taxon>Pterygota</taxon>
        <taxon>Neoptera</taxon>
        <taxon>Endopterygota</taxon>
        <taxon>Diptera</taxon>
        <taxon>Nematocera</taxon>
        <taxon>Chironomoidea</taxon>
        <taxon>Chironomidae</taxon>
        <taxon>Clunio</taxon>
    </lineage>
</organism>
<proteinExistence type="predicted"/>
<accession>A0A1J1IMR0</accession>
<protein>
    <submittedName>
        <fullName evidence="2">CLUMA_CG014206, isoform A</fullName>
    </submittedName>
</protein>
<dbReference type="AlphaFoldDB" id="A0A1J1IMR0"/>
<name>A0A1J1IMR0_9DIPT</name>
<evidence type="ECO:0000313" key="3">
    <source>
        <dbReference type="Proteomes" id="UP000183832"/>
    </source>
</evidence>
<dbReference type="InterPro" id="IPR046350">
    <property type="entry name" value="Cystatin_sf"/>
</dbReference>
<evidence type="ECO:0000256" key="1">
    <source>
        <dbReference type="SAM" id="SignalP"/>
    </source>
</evidence>
<dbReference type="OrthoDB" id="7790631at2759"/>
<dbReference type="Gene3D" id="3.10.450.10">
    <property type="match status" value="1"/>
</dbReference>
<dbReference type="SUPFAM" id="SSF54403">
    <property type="entry name" value="Cystatin/monellin"/>
    <property type="match status" value="1"/>
</dbReference>
<reference evidence="2 3" key="1">
    <citation type="submission" date="2015-04" db="EMBL/GenBank/DDBJ databases">
        <authorList>
            <person name="Syromyatnikov M.Y."/>
            <person name="Popov V.N."/>
        </authorList>
    </citation>
    <scope>NUCLEOTIDE SEQUENCE [LARGE SCALE GENOMIC DNA]</scope>
</reference>
<feature type="signal peptide" evidence="1">
    <location>
        <begin position="1"/>
        <end position="18"/>
    </location>
</feature>
<dbReference type="EMBL" id="CVRI01000055">
    <property type="protein sequence ID" value="CRL01525.1"/>
    <property type="molecule type" value="Genomic_DNA"/>
</dbReference>